<sequence length="114" mass="13605">MEKFTENIKKWSLVEEKLKSINEHTKKLRTIKNELNKDITQYMNENNLTNKKINLPAGEVRLIEKKEYGTLSFSYIELCLENIIADKEQIQFIINYLREQRDVSTVQELRLISK</sequence>
<keyword evidence="1" id="KW-0175">Coiled coil</keyword>
<dbReference type="EMBL" id="MN739054">
    <property type="protein sequence ID" value="QHS86402.1"/>
    <property type="molecule type" value="Genomic_DNA"/>
</dbReference>
<protein>
    <submittedName>
        <fullName evidence="2">Uncharacterized protein</fullName>
    </submittedName>
</protein>
<organism evidence="2">
    <name type="scientific">viral metagenome</name>
    <dbReference type="NCBI Taxonomy" id="1070528"/>
    <lineage>
        <taxon>unclassified sequences</taxon>
        <taxon>metagenomes</taxon>
        <taxon>organismal metagenomes</taxon>
    </lineage>
</organism>
<reference evidence="2" key="1">
    <citation type="journal article" date="2020" name="Nature">
        <title>Giant virus diversity and host interactions through global metagenomics.</title>
        <authorList>
            <person name="Schulz F."/>
            <person name="Roux S."/>
            <person name="Paez-Espino D."/>
            <person name="Jungbluth S."/>
            <person name="Walsh D.A."/>
            <person name="Denef V.J."/>
            <person name="McMahon K.D."/>
            <person name="Konstantinidis K.T."/>
            <person name="Eloe-Fadrosh E.A."/>
            <person name="Kyrpides N.C."/>
            <person name="Woyke T."/>
        </authorList>
    </citation>
    <scope>NUCLEOTIDE SEQUENCE</scope>
    <source>
        <strain evidence="2">GVMAG-M-3300009187-29</strain>
    </source>
</reference>
<dbReference type="Pfam" id="PF19064">
    <property type="entry name" value="DUF5760"/>
    <property type="match status" value="1"/>
</dbReference>
<evidence type="ECO:0000256" key="1">
    <source>
        <dbReference type="SAM" id="Coils"/>
    </source>
</evidence>
<evidence type="ECO:0000313" key="2">
    <source>
        <dbReference type="EMBL" id="QHS86402.1"/>
    </source>
</evidence>
<name>A0A6C0B2W7_9ZZZZ</name>
<proteinExistence type="predicted"/>
<feature type="coiled-coil region" evidence="1">
    <location>
        <begin position="14"/>
        <end position="52"/>
    </location>
</feature>
<dbReference type="InterPro" id="IPR043918">
    <property type="entry name" value="DUF5760"/>
</dbReference>
<accession>A0A6C0B2W7</accession>
<dbReference type="AlphaFoldDB" id="A0A6C0B2W7"/>